<reference evidence="1 2" key="1">
    <citation type="journal article" date="2017" name="Elife">
        <title>Extensive horizontal gene transfer in cheese-associated bacteria.</title>
        <authorList>
            <person name="Bonham K.S."/>
            <person name="Wolfe B.E."/>
            <person name="Dutton R.J."/>
        </authorList>
    </citation>
    <scope>NUCLEOTIDE SEQUENCE [LARGE SCALE GENOMIC DNA]</scope>
    <source>
        <strain evidence="1 2">JB182</strain>
    </source>
</reference>
<sequence length="153" mass="17082">MPSLSSILTKIKIRLGSKYSEDQMVYVVYGKQPSPFPDLEYIEPIIAIVASERECFAIQEKYLDTKVSWEARKVQGAESIDLVDGCVLYLTHTTLSSYDEDADGNPIFGIMENPQPTALYCSRGAAEQQAPDQYLHIVTLGEINLRGVGEFLE</sequence>
<dbReference type="GeneID" id="303186604"/>
<organism evidence="1 2">
    <name type="scientific">Glutamicibacter arilaitensis</name>
    <dbReference type="NCBI Taxonomy" id="256701"/>
    <lineage>
        <taxon>Bacteria</taxon>
        <taxon>Bacillati</taxon>
        <taxon>Actinomycetota</taxon>
        <taxon>Actinomycetes</taxon>
        <taxon>Micrococcales</taxon>
        <taxon>Micrococcaceae</taxon>
        <taxon>Glutamicibacter</taxon>
    </lineage>
</organism>
<gene>
    <name evidence="1" type="ORF">CIK84_15455</name>
</gene>
<protein>
    <submittedName>
        <fullName evidence="1">Uncharacterized protein</fullName>
    </submittedName>
</protein>
<dbReference type="Proteomes" id="UP000235739">
    <property type="component" value="Unassembled WGS sequence"/>
</dbReference>
<dbReference type="RefSeq" id="WP_013350355.1">
    <property type="nucleotide sequence ID" value="NZ_JABUYH010000076.1"/>
</dbReference>
<dbReference type="EMBL" id="PNQX01000003">
    <property type="protein sequence ID" value="PMQ18791.1"/>
    <property type="molecule type" value="Genomic_DNA"/>
</dbReference>
<proteinExistence type="predicted"/>
<evidence type="ECO:0000313" key="2">
    <source>
        <dbReference type="Proteomes" id="UP000235739"/>
    </source>
</evidence>
<accession>A0A2N7RY49</accession>
<dbReference type="AlphaFoldDB" id="A0A2N7RY49"/>
<comment type="caution">
    <text evidence="1">The sequence shown here is derived from an EMBL/GenBank/DDBJ whole genome shotgun (WGS) entry which is preliminary data.</text>
</comment>
<name>A0A2N7RY49_9MICC</name>
<evidence type="ECO:0000313" key="1">
    <source>
        <dbReference type="EMBL" id="PMQ18791.1"/>
    </source>
</evidence>